<dbReference type="InterPro" id="IPR016944">
    <property type="entry name" value="UCP030066"/>
</dbReference>
<dbReference type="OrthoDB" id="7960583at2"/>
<evidence type="ECO:0000256" key="3">
    <source>
        <dbReference type="ARBA" id="ARBA00022989"/>
    </source>
</evidence>
<feature type="transmembrane region" description="Helical" evidence="5">
    <location>
        <begin position="74"/>
        <end position="91"/>
    </location>
</feature>
<evidence type="ECO:0000256" key="5">
    <source>
        <dbReference type="SAM" id="Phobius"/>
    </source>
</evidence>
<accession>A0A0C1FGR6</accession>
<feature type="transmembrane region" description="Helical" evidence="5">
    <location>
        <begin position="97"/>
        <end position="115"/>
    </location>
</feature>
<reference evidence="6 7" key="1">
    <citation type="submission" date="2014-10" db="EMBL/GenBank/DDBJ databases">
        <title>Pedobacter Kyungheensis.</title>
        <authorList>
            <person name="Anderson B.M."/>
            <person name="Newman J.D."/>
        </authorList>
    </citation>
    <scope>NUCLEOTIDE SEQUENCE [LARGE SCALE GENOMIC DNA]</scope>
    <source>
        <strain evidence="6 7">KACC 16221</strain>
    </source>
</reference>
<comment type="caution">
    <text evidence="6">The sequence shown here is derived from an EMBL/GenBank/DDBJ whole genome shotgun (WGS) entry which is preliminary data.</text>
</comment>
<evidence type="ECO:0000313" key="6">
    <source>
        <dbReference type="EMBL" id="KIA92167.1"/>
    </source>
</evidence>
<sequence length="125" mass="13835">MKKLSTWYWIATIIFALMMLMDGFGGVTQQEAGKEVLRHLGYPMYLLIIVGIAKLLGALAILQQKFVAIKEWAFAGFAINFIGAFASRAFVGDGVALLIPPLVALVIMFIPYILWKKVQANVKNS</sequence>
<protein>
    <recommendedName>
        <fullName evidence="8">DoxX-like family protein</fullName>
    </recommendedName>
</protein>
<dbReference type="InterPro" id="IPR032808">
    <property type="entry name" value="DoxX"/>
</dbReference>
<feature type="transmembrane region" description="Helical" evidence="5">
    <location>
        <begin position="7"/>
        <end position="24"/>
    </location>
</feature>
<dbReference type="RefSeq" id="WP_039478898.1">
    <property type="nucleotide sequence ID" value="NZ_JSYN01000022.1"/>
</dbReference>
<evidence type="ECO:0000256" key="2">
    <source>
        <dbReference type="ARBA" id="ARBA00022692"/>
    </source>
</evidence>
<organism evidence="6 7">
    <name type="scientific">Pedobacter kyungheensis</name>
    <dbReference type="NCBI Taxonomy" id="1069985"/>
    <lineage>
        <taxon>Bacteria</taxon>
        <taxon>Pseudomonadati</taxon>
        <taxon>Bacteroidota</taxon>
        <taxon>Sphingobacteriia</taxon>
        <taxon>Sphingobacteriales</taxon>
        <taxon>Sphingobacteriaceae</taxon>
        <taxon>Pedobacter</taxon>
    </lineage>
</organism>
<evidence type="ECO:0000256" key="1">
    <source>
        <dbReference type="ARBA" id="ARBA00004141"/>
    </source>
</evidence>
<evidence type="ECO:0008006" key="8">
    <source>
        <dbReference type="Google" id="ProtNLM"/>
    </source>
</evidence>
<dbReference type="AlphaFoldDB" id="A0A0C1FGR6"/>
<proteinExistence type="predicted"/>
<dbReference type="PIRSF" id="PIRSF030066">
    <property type="entry name" value="UCP030066"/>
    <property type="match status" value="1"/>
</dbReference>
<dbReference type="GO" id="GO:0016020">
    <property type="term" value="C:membrane"/>
    <property type="evidence" value="ECO:0007669"/>
    <property type="project" value="UniProtKB-SubCell"/>
</dbReference>
<evidence type="ECO:0000256" key="4">
    <source>
        <dbReference type="ARBA" id="ARBA00023136"/>
    </source>
</evidence>
<feature type="transmembrane region" description="Helical" evidence="5">
    <location>
        <begin position="44"/>
        <end position="62"/>
    </location>
</feature>
<keyword evidence="4 5" id="KW-0472">Membrane</keyword>
<name>A0A0C1FGR6_9SPHI</name>
<dbReference type="EMBL" id="JSYN01000022">
    <property type="protein sequence ID" value="KIA92167.1"/>
    <property type="molecule type" value="Genomic_DNA"/>
</dbReference>
<keyword evidence="2 5" id="KW-0812">Transmembrane</keyword>
<dbReference type="Proteomes" id="UP000031246">
    <property type="component" value="Unassembled WGS sequence"/>
</dbReference>
<keyword evidence="3 5" id="KW-1133">Transmembrane helix</keyword>
<keyword evidence="7" id="KW-1185">Reference proteome</keyword>
<comment type="subcellular location">
    <subcellularLocation>
        <location evidence="1">Membrane</location>
        <topology evidence="1">Multi-pass membrane protein</topology>
    </subcellularLocation>
</comment>
<dbReference type="Pfam" id="PF13564">
    <property type="entry name" value="DoxX_2"/>
    <property type="match status" value="1"/>
</dbReference>
<gene>
    <name evidence="6" type="ORF">OC25_17930</name>
</gene>
<evidence type="ECO:0000313" key="7">
    <source>
        <dbReference type="Proteomes" id="UP000031246"/>
    </source>
</evidence>